<sequence length="158" mass="16312">MTEESSRIGFAPDEVDPTVSTRAARLKWVVVVDRGLPPGRAMNAAICAAAATATNVTGLLGDDAVDADGQAHPGLPWAGCSVLAADGPALRTIRAKAMASPGCFVADMPAVAQHTLVYAEYLAGVKETTGEALDYYAVSIIGPRNRVAKIVGKLPLLP</sequence>
<dbReference type="Pfam" id="PF09391">
    <property type="entry name" value="DUF2000"/>
    <property type="match status" value="1"/>
</dbReference>
<reference evidence="1 2" key="1">
    <citation type="submission" date="2023-06" db="EMBL/GenBank/DDBJ databases">
        <authorList>
            <person name="Oyuntsetseg B."/>
            <person name="Kim S.B."/>
        </authorList>
    </citation>
    <scope>NUCLEOTIDE SEQUENCE [LARGE SCALE GENOMIC DNA]</scope>
    <source>
        <strain evidence="1 2">2-15</strain>
    </source>
</reference>
<dbReference type="EMBL" id="CP127294">
    <property type="protein sequence ID" value="WIX82231.1"/>
    <property type="molecule type" value="Genomic_DNA"/>
</dbReference>
<name>A0A9Y2IMY8_9PSEU</name>
<dbReference type="Proteomes" id="UP001236014">
    <property type="component" value="Chromosome"/>
</dbReference>
<keyword evidence="2" id="KW-1185">Reference proteome</keyword>
<evidence type="ECO:0000313" key="1">
    <source>
        <dbReference type="EMBL" id="WIX82231.1"/>
    </source>
</evidence>
<dbReference type="AlphaFoldDB" id="A0A9Y2IMY8"/>
<dbReference type="InterPro" id="IPR023476">
    <property type="entry name" value="Pep_tRNA_hydro_II_dom_sf"/>
</dbReference>
<dbReference type="KEGG" id="acab:QRX50_16450"/>
<organism evidence="1 2">
    <name type="scientific">Amycolatopsis carbonis</name>
    <dbReference type="NCBI Taxonomy" id="715471"/>
    <lineage>
        <taxon>Bacteria</taxon>
        <taxon>Bacillati</taxon>
        <taxon>Actinomycetota</taxon>
        <taxon>Actinomycetes</taxon>
        <taxon>Pseudonocardiales</taxon>
        <taxon>Pseudonocardiaceae</taxon>
        <taxon>Amycolatopsis</taxon>
    </lineage>
</organism>
<dbReference type="SUPFAM" id="SSF102462">
    <property type="entry name" value="Peptidyl-tRNA hydrolase II"/>
    <property type="match status" value="1"/>
</dbReference>
<dbReference type="Gene3D" id="3.40.1490.10">
    <property type="entry name" value="Bit1"/>
    <property type="match status" value="1"/>
</dbReference>
<proteinExistence type="predicted"/>
<gene>
    <name evidence="1" type="ORF">QRX50_16450</name>
</gene>
<dbReference type="RefSeq" id="WP_285972807.1">
    <property type="nucleotide sequence ID" value="NZ_CP127294.1"/>
</dbReference>
<protein>
    <submittedName>
        <fullName evidence="1">DUF2000 domain-containing protein</fullName>
    </submittedName>
</protein>
<accession>A0A9Y2IMY8</accession>
<dbReference type="InterPro" id="IPR018988">
    <property type="entry name" value="DUF2000"/>
</dbReference>
<evidence type="ECO:0000313" key="2">
    <source>
        <dbReference type="Proteomes" id="UP001236014"/>
    </source>
</evidence>